<dbReference type="STRING" id="735517.SAMN05444272_4203"/>
<sequence>MAANRIARTLVLAGLAAACATLFVTRYWVNRACIAAAASSCRLEDGSNVTGGAMLWGGVAVVLAVLTLRSALGKRR</sequence>
<keyword evidence="1" id="KW-0472">Membrane</keyword>
<evidence type="ECO:0000313" key="2">
    <source>
        <dbReference type="EMBL" id="SHN12989.1"/>
    </source>
</evidence>
<evidence type="ECO:0000256" key="1">
    <source>
        <dbReference type="SAM" id="Phobius"/>
    </source>
</evidence>
<dbReference type="RefSeq" id="WP_073015333.1">
    <property type="nucleotide sequence ID" value="NZ_FRBW01000006.1"/>
</dbReference>
<dbReference type="PROSITE" id="PS51257">
    <property type="entry name" value="PROKAR_LIPOPROTEIN"/>
    <property type="match status" value="1"/>
</dbReference>
<evidence type="ECO:0000313" key="3">
    <source>
        <dbReference type="Proteomes" id="UP000186002"/>
    </source>
</evidence>
<keyword evidence="1" id="KW-1133">Transmembrane helix</keyword>
<feature type="transmembrane region" description="Helical" evidence="1">
    <location>
        <begin position="53"/>
        <end position="72"/>
    </location>
</feature>
<dbReference type="Proteomes" id="UP000186002">
    <property type="component" value="Unassembled WGS sequence"/>
</dbReference>
<reference evidence="2 3" key="1">
    <citation type="submission" date="2016-11" db="EMBL/GenBank/DDBJ databases">
        <authorList>
            <person name="Jaros S."/>
            <person name="Januszkiewicz K."/>
            <person name="Wedrychowicz H."/>
        </authorList>
    </citation>
    <scope>NUCLEOTIDE SEQUENCE [LARGE SCALE GENOMIC DNA]</scope>
    <source>
        <strain evidence="2 3">DSM 22153</strain>
    </source>
</reference>
<keyword evidence="3" id="KW-1185">Reference proteome</keyword>
<protein>
    <submittedName>
        <fullName evidence="2">Uncharacterized protein</fullName>
    </submittedName>
</protein>
<gene>
    <name evidence="2" type="ORF">SAMN05444272_4203</name>
</gene>
<accession>A0A1M7P8K3</accession>
<proteinExistence type="predicted"/>
<keyword evidence="1" id="KW-0812">Transmembrane</keyword>
<organism evidence="2 3">
    <name type="scientific">Roseibium suaedae</name>
    <dbReference type="NCBI Taxonomy" id="735517"/>
    <lineage>
        <taxon>Bacteria</taxon>
        <taxon>Pseudomonadati</taxon>
        <taxon>Pseudomonadota</taxon>
        <taxon>Alphaproteobacteria</taxon>
        <taxon>Hyphomicrobiales</taxon>
        <taxon>Stappiaceae</taxon>
        <taxon>Roseibium</taxon>
    </lineage>
</organism>
<name>A0A1M7P8K3_9HYPH</name>
<dbReference type="AlphaFoldDB" id="A0A1M7P8K3"/>
<dbReference type="EMBL" id="FRBW01000006">
    <property type="protein sequence ID" value="SHN12989.1"/>
    <property type="molecule type" value="Genomic_DNA"/>
</dbReference>